<dbReference type="EMBL" id="CP040077">
    <property type="protein sequence ID" value="QCP48025.1"/>
    <property type="molecule type" value="Genomic_DNA"/>
</dbReference>
<dbReference type="OrthoDB" id="6388959at2"/>
<dbReference type="Proteomes" id="UP000298656">
    <property type="component" value="Chromosome 1"/>
</dbReference>
<evidence type="ECO:0000313" key="2">
    <source>
        <dbReference type="EMBL" id="QCP48025.1"/>
    </source>
</evidence>
<feature type="compositionally biased region" description="Polar residues" evidence="1">
    <location>
        <begin position="42"/>
        <end position="64"/>
    </location>
</feature>
<proteinExistence type="predicted"/>
<dbReference type="RefSeq" id="WP_137330867.1">
    <property type="nucleotide sequence ID" value="NZ_CP040077.1"/>
</dbReference>
<name>A0A4P8IKE7_9BURK</name>
<gene>
    <name evidence="2" type="ORF">FAZ95_01790</name>
</gene>
<organism evidence="2 3">
    <name type="scientific">Trinickia violacea</name>
    <dbReference type="NCBI Taxonomy" id="2571746"/>
    <lineage>
        <taxon>Bacteria</taxon>
        <taxon>Pseudomonadati</taxon>
        <taxon>Pseudomonadota</taxon>
        <taxon>Betaproteobacteria</taxon>
        <taxon>Burkholderiales</taxon>
        <taxon>Burkholderiaceae</taxon>
        <taxon>Trinickia</taxon>
    </lineage>
</organism>
<feature type="region of interest" description="Disordered" evidence="1">
    <location>
        <begin position="1"/>
        <end position="78"/>
    </location>
</feature>
<evidence type="ECO:0000256" key="1">
    <source>
        <dbReference type="SAM" id="MobiDB-lite"/>
    </source>
</evidence>
<dbReference type="KEGG" id="tvl:FAZ95_01790"/>
<reference evidence="2 3" key="1">
    <citation type="submission" date="2019-05" db="EMBL/GenBank/DDBJ databases">
        <title>Burkholderia sp. DHOD12, isolated from subtropical forest soil.</title>
        <authorList>
            <person name="Gao Z.-H."/>
            <person name="Qiu L.-H."/>
        </authorList>
    </citation>
    <scope>NUCLEOTIDE SEQUENCE [LARGE SCALE GENOMIC DNA]</scope>
    <source>
        <strain evidence="2 3">DHOD12</strain>
    </source>
</reference>
<evidence type="ECO:0000313" key="3">
    <source>
        <dbReference type="Proteomes" id="UP000298656"/>
    </source>
</evidence>
<keyword evidence="3" id="KW-1185">Reference proteome</keyword>
<dbReference type="AlphaFoldDB" id="A0A4P8IKE7"/>
<sequence length="124" mass="12442">MQINGASNAYYPALDRTAGNGKTAGVQAGNANADSGDGDTLGNANTDSNGSDKPASANTDSNGTDKPASAGSADPAASPVKSFVYGTLGLEHPQEQKQDTDEYYSAGKWLAAALTVGGIISIFV</sequence>
<feature type="compositionally biased region" description="Low complexity" evidence="1">
    <location>
        <begin position="67"/>
        <end position="78"/>
    </location>
</feature>
<accession>A0A4P8IKE7</accession>
<protein>
    <submittedName>
        <fullName evidence="2">Uncharacterized protein</fullName>
    </submittedName>
</protein>